<feature type="transmembrane region" description="Helical" evidence="11">
    <location>
        <begin position="353"/>
        <end position="374"/>
    </location>
</feature>
<keyword evidence="8 11" id="KW-0472">Membrane</keyword>
<feature type="domain" description="ABC transmembrane type-1" evidence="13">
    <location>
        <begin position="1070"/>
        <end position="1391"/>
    </location>
</feature>
<dbReference type="InterPro" id="IPR036640">
    <property type="entry name" value="ABC1_TM_sf"/>
</dbReference>
<dbReference type="RefSeq" id="XP_064851412.1">
    <property type="nucleotide sequence ID" value="XM_064995340.1"/>
</dbReference>
<feature type="transmembrane region" description="Helical" evidence="11">
    <location>
        <begin position="178"/>
        <end position="197"/>
    </location>
</feature>
<feature type="transmembrane region" description="Helical" evidence="11">
    <location>
        <begin position="1341"/>
        <end position="1360"/>
    </location>
</feature>
<dbReference type="Proteomes" id="UP001360560">
    <property type="component" value="Unassembled WGS sequence"/>
</dbReference>
<keyword evidence="9" id="KW-0325">Glycoprotein</keyword>
<dbReference type="CDD" id="cd18596">
    <property type="entry name" value="ABC_6TM_VMR1_D1_like"/>
    <property type="match status" value="1"/>
</dbReference>
<feature type="domain" description="ABC transporter" evidence="12">
    <location>
        <begin position="1428"/>
        <end position="1684"/>
    </location>
</feature>
<feature type="transmembrane region" description="Helical" evidence="11">
    <location>
        <begin position="26"/>
        <end position="49"/>
    </location>
</feature>
<dbReference type="SUPFAM" id="SSF90123">
    <property type="entry name" value="ABC transporter transmembrane region"/>
    <property type="match status" value="2"/>
</dbReference>
<feature type="transmembrane region" description="Helical" evidence="11">
    <location>
        <begin position="613"/>
        <end position="633"/>
    </location>
</feature>
<dbReference type="GeneID" id="90072391"/>
<dbReference type="Pfam" id="PF00664">
    <property type="entry name" value="ABC_membrane"/>
    <property type="match status" value="2"/>
</dbReference>
<dbReference type="FunFam" id="3.40.50.300:FF:000565">
    <property type="entry name" value="ABC bile acid transporter"/>
    <property type="match status" value="1"/>
</dbReference>
<keyword evidence="15" id="KW-1185">Reference proteome</keyword>
<feature type="compositionally biased region" description="Low complexity" evidence="10">
    <location>
        <begin position="445"/>
        <end position="454"/>
    </location>
</feature>
<evidence type="ECO:0000259" key="12">
    <source>
        <dbReference type="PROSITE" id="PS50893"/>
    </source>
</evidence>
<proteinExistence type="predicted"/>
<dbReference type="Pfam" id="PF00005">
    <property type="entry name" value="ABC_tran"/>
    <property type="match status" value="2"/>
</dbReference>
<dbReference type="EMBL" id="BTFZ01000002">
    <property type="protein sequence ID" value="GMM34412.1"/>
    <property type="molecule type" value="Genomic_DNA"/>
</dbReference>
<dbReference type="InterPro" id="IPR027417">
    <property type="entry name" value="P-loop_NTPase"/>
</dbReference>
<dbReference type="Gene3D" id="1.20.1560.10">
    <property type="entry name" value="ABC transporter type 1, transmembrane domain"/>
    <property type="match status" value="2"/>
</dbReference>
<evidence type="ECO:0000256" key="2">
    <source>
        <dbReference type="ARBA" id="ARBA00022448"/>
    </source>
</evidence>
<feature type="transmembrane region" description="Helical" evidence="11">
    <location>
        <begin position="248"/>
        <end position="267"/>
    </location>
</feature>
<evidence type="ECO:0000256" key="3">
    <source>
        <dbReference type="ARBA" id="ARBA00022692"/>
    </source>
</evidence>
<keyword evidence="7 11" id="KW-1133">Transmembrane helix</keyword>
<feature type="transmembrane region" description="Helical" evidence="11">
    <location>
        <begin position="526"/>
        <end position="545"/>
    </location>
</feature>
<evidence type="ECO:0000313" key="14">
    <source>
        <dbReference type="EMBL" id="GMM34412.1"/>
    </source>
</evidence>
<feature type="transmembrane region" description="Helical" evidence="11">
    <location>
        <begin position="1250"/>
        <end position="1271"/>
    </location>
</feature>
<dbReference type="PROSITE" id="PS00211">
    <property type="entry name" value="ABC_TRANSPORTER_1"/>
    <property type="match status" value="2"/>
</dbReference>
<feature type="compositionally biased region" description="Basic and acidic residues" evidence="10">
    <location>
        <begin position="462"/>
        <end position="475"/>
    </location>
</feature>
<feature type="domain" description="ABC transporter" evidence="12">
    <location>
        <begin position="703"/>
        <end position="947"/>
    </location>
</feature>
<feature type="transmembrane region" description="Helical" evidence="11">
    <location>
        <begin position="394"/>
        <end position="417"/>
    </location>
</feature>
<evidence type="ECO:0000256" key="4">
    <source>
        <dbReference type="ARBA" id="ARBA00022737"/>
    </source>
</evidence>
<feature type="domain" description="ABC transmembrane type-1" evidence="13">
    <location>
        <begin position="358"/>
        <end position="669"/>
    </location>
</feature>
<dbReference type="InterPro" id="IPR011527">
    <property type="entry name" value="ABC1_TM_dom"/>
</dbReference>
<name>A0AAV5QIJ5_9ASCO</name>
<feature type="transmembrane region" description="Helical" evidence="11">
    <location>
        <begin position="150"/>
        <end position="166"/>
    </location>
</feature>
<organism evidence="14 15">
    <name type="scientific">Saccharomycopsis crataegensis</name>
    <dbReference type="NCBI Taxonomy" id="43959"/>
    <lineage>
        <taxon>Eukaryota</taxon>
        <taxon>Fungi</taxon>
        <taxon>Dikarya</taxon>
        <taxon>Ascomycota</taxon>
        <taxon>Saccharomycotina</taxon>
        <taxon>Saccharomycetes</taxon>
        <taxon>Saccharomycopsidaceae</taxon>
        <taxon>Saccharomycopsis</taxon>
    </lineage>
</organism>
<evidence type="ECO:0000313" key="15">
    <source>
        <dbReference type="Proteomes" id="UP001360560"/>
    </source>
</evidence>
<reference evidence="14 15" key="1">
    <citation type="journal article" date="2023" name="Elife">
        <title>Identification of key yeast species and microbe-microbe interactions impacting larval growth of Drosophila in the wild.</title>
        <authorList>
            <person name="Mure A."/>
            <person name="Sugiura Y."/>
            <person name="Maeda R."/>
            <person name="Honda K."/>
            <person name="Sakurai N."/>
            <person name="Takahashi Y."/>
            <person name="Watada M."/>
            <person name="Katoh T."/>
            <person name="Gotoh A."/>
            <person name="Gotoh Y."/>
            <person name="Taniguchi I."/>
            <person name="Nakamura K."/>
            <person name="Hayashi T."/>
            <person name="Katayama T."/>
            <person name="Uemura T."/>
            <person name="Hattori Y."/>
        </authorList>
    </citation>
    <scope>NUCLEOTIDE SEQUENCE [LARGE SCALE GENOMIC DNA]</scope>
    <source>
        <strain evidence="14 15">SC-9</strain>
    </source>
</reference>
<dbReference type="GO" id="GO:0140359">
    <property type="term" value="F:ABC-type transporter activity"/>
    <property type="evidence" value="ECO:0007669"/>
    <property type="project" value="InterPro"/>
</dbReference>
<feature type="transmembrane region" description="Helical" evidence="11">
    <location>
        <begin position="218"/>
        <end position="236"/>
    </location>
</feature>
<feature type="transmembrane region" description="Helical" evidence="11">
    <location>
        <begin position="1222"/>
        <end position="1244"/>
    </location>
</feature>
<dbReference type="InterPro" id="IPR017871">
    <property type="entry name" value="ABC_transporter-like_CS"/>
</dbReference>
<dbReference type="GO" id="GO:0000329">
    <property type="term" value="C:fungal-type vacuole membrane"/>
    <property type="evidence" value="ECO:0007669"/>
    <property type="project" value="TreeGrafter"/>
</dbReference>
<feature type="transmembrane region" description="Helical" evidence="11">
    <location>
        <begin position="499"/>
        <end position="520"/>
    </location>
</feature>
<dbReference type="InterPro" id="IPR050173">
    <property type="entry name" value="ABC_transporter_C-like"/>
</dbReference>
<evidence type="ECO:0008006" key="16">
    <source>
        <dbReference type="Google" id="ProtNLM"/>
    </source>
</evidence>
<dbReference type="InterPro" id="IPR003439">
    <property type="entry name" value="ABC_transporter-like_ATP-bd"/>
</dbReference>
<dbReference type="InterPro" id="IPR003593">
    <property type="entry name" value="AAA+_ATPase"/>
</dbReference>
<dbReference type="PROSITE" id="PS50929">
    <property type="entry name" value="ABC_TM1F"/>
    <property type="match status" value="2"/>
</dbReference>
<keyword evidence="4" id="KW-0677">Repeat</keyword>
<keyword evidence="3 11" id="KW-0812">Transmembrane</keyword>
<evidence type="ECO:0000256" key="8">
    <source>
        <dbReference type="ARBA" id="ARBA00023136"/>
    </source>
</evidence>
<dbReference type="Gene3D" id="3.40.50.300">
    <property type="entry name" value="P-loop containing nucleotide triphosphate hydrolases"/>
    <property type="match status" value="2"/>
</dbReference>
<evidence type="ECO:0000256" key="5">
    <source>
        <dbReference type="ARBA" id="ARBA00022741"/>
    </source>
</evidence>
<comment type="subcellular location">
    <subcellularLocation>
        <location evidence="1">Membrane</location>
        <topology evidence="1">Multi-pass membrane protein</topology>
    </subcellularLocation>
</comment>
<evidence type="ECO:0000256" key="11">
    <source>
        <dbReference type="SAM" id="Phobius"/>
    </source>
</evidence>
<evidence type="ECO:0000256" key="9">
    <source>
        <dbReference type="ARBA" id="ARBA00023180"/>
    </source>
</evidence>
<dbReference type="PANTHER" id="PTHR24223:SF353">
    <property type="entry name" value="ABC TRANSPORTER ATP-BINDING PROTEIN_PERMEASE VMR1-RELATED"/>
    <property type="match status" value="1"/>
</dbReference>
<dbReference type="PROSITE" id="PS50893">
    <property type="entry name" value="ABC_TRANSPORTER_2"/>
    <property type="match status" value="2"/>
</dbReference>
<gene>
    <name evidence="14" type="ORF">DASC09_017370</name>
</gene>
<dbReference type="CDD" id="cd18604">
    <property type="entry name" value="ABC_6TM_VMR1_D2_like"/>
    <property type="match status" value="1"/>
</dbReference>
<evidence type="ECO:0000259" key="13">
    <source>
        <dbReference type="PROSITE" id="PS50929"/>
    </source>
</evidence>
<dbReference type="GO" id="GO:0005524">
    <property type="term" value="F:ATP binding"/>
    <property type="evidence" value="ECO:0007669"/>
    <property type="project" value="UniProtKB-KW"/>
</dbReference>
<evidence type="ECO:0000256" key="6">
    <source>
        <dbReference type="ARBA" id="ARBA00022840"/>
    </source>
</evidence>
<dbReference type="CDD" id="cd03369">
    <property type="entry name" value="ABCC_NFT1"/>
    <property type="match status" value="1"/>
</dbReference>
<keyword evidence="6" id="KW-0067">ATP-binding</keyword>
<evidence type="ECO:0000256" key="10">
    <source>
        <dbReference type="SAM" id="MobiDB-lite"/>
    </source>
</evidence>
<dbReference type="PANTHER" id="PTHR24223">
    <property type="entry name" value="ATP-BINDING CASSETTE SUB-FAMILY C"/>
    <property type="match status" value="1"/>
</dbReference>
<dbReference type="SMART" id="SM00382">
    <property type="entry name" value="AAA"/>
    <property type="match status" value="2"/>
</dbReference>
<keyword evidence="2" id="KW-0813">Transport</keyword>
<protein>
    <recommendedName>
        <fullName evidence="16">ATP-dependent bile acid permease</fullName>
    </recommendedName>
</protein>
<accession>A0AAV5QIJ5</accession>
<evidence type="ECO:0000256" key="1">
    <source>
        <dbReference type="ARBA" id="ARBA00004141"/>
    </source>
</evidence>
<feature type="transmembrane region" description="Helical" evidence="11">
    <location>
        <begin position="1148"/>
        <end position="1167"/>
    </location>
</feature>
<sequence>MSSNSTGCPVYWNSAEFDLTACGRHILFDTGLPLLILASSLIYLSHYYITNFNHFKHPTLLFTPQEAQPLLGNNVQESEYYDDADEGESASVEHYGSTTDASVSKGELIKRQHFDIHSLKFTNEDGSPHGKTLMVYRNCAERSKLITEEFILIGQFLLHLAVFSMSSLNSEWSNDNSAAVRLGFWTYFLAIGTLRLLNINNTWLFYHKYCPNLWANSTFAYTLLFIVNMILTRSFVVNDYANSFTSKYYLSQVIISVALFLLTWTSTIGDKPVKLYKVGDMIPSPENNISLLSFSIYDWIDPMIMKAYRSGITTSDIWSLRDDDYAYVVLKKFEDFKTSSRFALKLFKYFKGLFGLQAALTILESFLMFAPTYFLKKLLEYVQAPEKTPTNLAWFYLFLMFFLRLTNTLCFGVALFLGRRICIRMKAIIIGEIYSKGLRRKMAVNNKSSSSSSKSDSEETDDKNKEDAKGKESLDDEQIRDIGGIINLMSVDAFKVSEICGYLHYFVSGALSSCISIVFLYQLLGWSALVGAIAIVALLPVNYKISLKVGDLQKKILGITDKRIQKLNESLNSIRIIKFFTWESKFYNQILDVRSEELAALKTRLLVSVGGNFLSFLIPTFVTILSFSCYIYIEGNVLTTPVAFTSLSLFNLLRIPLDDLAYMLSFVIQSKVSLDRVNDFLDEPETSKYEQLSEPRDANSPITGFQNASFAWDANSSSDFKLRDLDIEFKQSKLNIIIGATGSGKTSLLLALLGEMEKIKGKVFLPGAANARSALIPDPKTGLTDSVAYCAQAAWLLNDSIKNNILFAAPYNAKRYKAVVAACGLSRDFEILEYGDATEVGEKGITLSGGQKQRVSLARALYSSSKTVLLDDCLSAVDSHTALWVYENCITGKLMENRTCLLVTHNVALSVKRAQWVVVLDNGKIQLQGTPKKLLEDGYFGDDKLIEAAILNEEDTHVAIVEDVEEEDENEVTAISVNLVSNRRASHVAGPRGSSLPYDIDNNEEELQLERVVSKVSTIATRVTTTADNGETDAPVHNLIKEEAKAEGVVSLDVYIFYAKRFGSYFIWGFLLALFVGSQIVNIGQSWWVRRWAYDSESGNISINLFGTTKVFSTGTVMADFVSNEKLWKSPMGYILTDDHGASLHNTAFYMTVYTGIGFCFAFICCFRDYMVFVQGIEASNSIFVELLDKVFRAKIRFFDATPIGRIMNRFSRDIESIDQQLAPMAQGGFISLIVTASTLVLIVSITPAFFLFAVFIMGMFYLIAVFYLTLSRELKRYESISRSPIHQHFSETLIGVTTIRAYGDEHRFMRQNLDKIDKNNGPFFYLWVANRWLHLRVDTAGSFVTFFAGAFVILSVNYLDAGLAGLSLSYAISFTESALWIVRLYAEVEMTMNSVERLQEYLDIEQEPAQFVPETQPPKSWPSKGEIEVKDLSLRYAPELPQVIKNVSFNVESTSKVGIVGRTGAGKSTIITALFRFLDPETGHIKIDGIDITSIGLDALRQAITIIPQDPTLFTGTIRSNLDPFDDKTDVEIYEALRRVNLISMDEFNALQTIAQSTVDNNEDSGENVNKFLDLDSNVEEGGKNLSQGQRQLMCLARSLLRAPKVILLDEATASIDYNSDAKIQQTIRSEFGGSTILTIAHRLRSIIDYDKILVMDAGEVKEYDEPWKLVSDQSTIFYSMCANSGELDTLLEEAKGAYEKKHGSA</sequence>
<evidence type="ECO:0000256" key="7">
    <source>
        <dbReference type="ARBA" id="ARBA00022989"/>
    </source>
</evidence>
<dbReference type="CDD" id="cd03250">
    <property type="entry name" value="ABCC_MRP_domain1"/>
    <property type="match status" value="1"/>
</dbReference>
<dbReference type="FunFam" id="3.40.50.300:FF:000825">
    <property type="entry name" value="ABC bile acid transporter"/>
    <property type="match status" value="1"/>
</dbReference>
<keyword evidence="5" id="KW-0547">Nucleotide-binding</keyword>
<comment type="caution">
    <text evidence="14">The sequence shown here is derived from an EMBL/GenBank/DDBJ whole genome shotgun (WGS) entry which is preliminary data.</text>
</comment>
<feature type="transmembrane region" description="Helical" evidence="11">
    <location>
        <begin position="1065"/>
        <end position="1088"/>
    </location>
</feature>
<feature type="region of interest" description="Disordered" evidence="10">
    <location>
        <begin position="445"/>
        <end position="475"/>
    </location>
</feature>
<dbReference type="GO" id="GO:0016887">
    <property type="term" value="F:ATP hydrolysis activity"/>
    <property type="evidence" value="ECO:0007669"/>
    <property type="project" value="InterPro"/>
</dbReference>
<dbReference type="SUPFAM" id="SSF52540">
    <property type="entry name" value="P-loop containing nucleoside triphosphate hydrolases"/>
    <property type="match status" value="2"/>
</dbReference>
<feature type="transmembrane region" description="Helical" evidence="11">
    <location>
        <begin position="639"/>
        <end position="657"/>
    </location>
</feature>